<dbReference type="Pfam" id="PF03190">
    <property type="entry name" value="Thioredox_DsbH"/>
    <property type="match status" value="1"/>
</dbReference>
<dbReference type="AlphaFoldDB" id="A0A6P2BR45"/>
<dbReference type="GO" id="GO:0005975">
    <property type="term" value="P:carbohydrate metabolic process"/>
    <property type="evidence" value="ECO:0007669"/>
    <property type="project" value="InterPro"/>
</dbReference>
<evidence type="ECO:0000313" key="3">
    <source>
        <dbReference type="Proteomes" id="UP000460272"/>
    </source>
</evidence>
<evidence type="ECO:0000259" key="1">
    <source>
        <dbReference type="Pfam" id="PF03190"/>
    </source>
</evidence>
<reference evidence="2 3" key="1">
    <citation type="submission" date="2018-11" db="EMBL/GenBank/DDBJ databases">
        <title>Trebonia kvetii gen.nov., sp.nov., a novel acidophilic actinobacterium, and proposal of the new actinobacterial family Treboniaceae fam. nov.</title>
        <authorList>
            <person name="Rapoport D."/>
            <person name="Sagova-Mareckova M."/>
            <person name="Sedlacek I."/>
            <person name="Provaznik J."/>
            <person name="Kralova S."/>
            <person name="Pavlinic D."/>
            <person name="Benes V."/>
            <person name="Kopecky J."/>
        </authorList>
    </citation>
    <scope>NUCLEOTIDE SEQUENCE [LARGE SCALE GENOMIC DNA]</scope>
    <source>
        <strain evidence="2 3">15Tr583</strain>
    </source>
</reference>
<gene>
    <name evidence="2" type="ORF">EAS64_41350</name>
</gene>
<keyword evidence="3" id="KW-1185">Reference proteome</keyword>
<dbReference type="Proteomes" id="UP000460272">
    <property type="component" value="Unassembled WGS sequence"/>
</dbReference>
<organism evidence="2 3">
    <name type="scientific">Trebonia kvetii</name>
    <dbReference type="NCBI Taxonomy" id="2480626"/>
    <lineage>
        <taxon>Bacteria</taxon>
        <taxon>Bacillati</taxon>
        <taxon>Actinomycetota</taxon>
        <taxon>Actinomycetes</taxon>
        <taxon>Streptosporangiales</taxon>
        <taxon>Treboniaceae</taxon>
        <taxon>Trebonia</taxon>
    </lineage>
</organism>
<evidence type="ECO:0000313" key="2">
    <source>
        <dbReference type="EMBL" id="TVY99700.1"/>
    </source>
</evidence>
<dbReference type="EMBL" id="RPFW01000012">
    <property type="protein sequence ID" value="TVY99700.1"/>
    <property type="molecule type" value="Genomic_DNA"/>
</dbReference>
<dbReference type="InterPro" id="IPR036249">
    <property type="entry name" value="Thioredoxin-like_sf"/>
</dbReference>
<protein>
    <submittedName>
        <fullName evidence="2">Thioredoxin domain-containing protein</fullName>
    </submittedName>
</protein>
<feature type="domain" description="Spermatogenesis-associated protein 20-like TRX" evidence="1">
    <location>
        <begin position="1"/>
        <end position="156"/>
    </location>
</feature>
<dbReference type="Gene3D" id="3.40.30.10">
    <property type="entry name" value="Glutaredoxin"/>
    <property type="match status" value="1"/>
</dbReference>
<proteinExistence type="predicted"/>
<dbReference type="PANTHER" id="PTHR42899:SF1">
    <property type="entry name" value="SPERMATOGENESIS-ASSOCIATED PROTEIN 20"/>
    <property type="match status" value="1"/>
</dbReference>
<dbReference type="InterPro" id="IPR004879">
    <property type="entry name" value="Ssp411-like_TRX"/>
</dbReference>
<dbReference type="OrthoDB" id="9762614at2"/>
<dbReference type="SUPFAM" id="SSF48208">
    <property type="entry name" value="Six-hairpin glycosidases"/>
    <property type="match status" value="1"/>
</dbReference>
<dbReference type="Gene3D" id="1.50.10.20">
    <property type="match status" value="1"/>
</dbReference>
<dbReference type="CDD" id="cd02955">
    <property type="entry name" value="SSP411"/>
    <property type="match status" value="1"/>
</dbReference>
<comment type="caution">
    <text evidence="2">The sequence shown here is derived from an EMBL/GenBank/DDBJ whole genome shotgun (WGS) entry which is preliminary data.</text>
</comment>
<dbReference type="RefSeq" id="WP_145862185.1">
    <property type="nucleotide sequence ID" value="NZ_RPFW01000012.1"/>
</dbReference>
<dbReference type="PANTHER" id="PTHR42899">
    <property type="entry name" value="SPERMATOGENESIS-ASSOCIATED PROTEIN 20"/>
    <property type="match status" value="1"/>
</dbReference>
<dbReference type="InterPro" id="IPR008928">
    <property type="entry name" value="6-hairpin_glycosidase_sf"/>
</dbReference>
<name>A0A6P2BR45_9ACTN</name>
<dbReference type="PIRSF" id="PIRSF006402">
    <property type="entry name" value="UCP006402_thioredoxin"/>
    <property type="match status" value="1"/>
</dbReference>
<dbReference type="InterPro" id="IPR024705">
    <property type="entry name" value="Ssp411"/>
</dbReference>
<sequence length="669" mass="70412">MNRLKTATSPYLLQHADNPVDWWPWSAEAFAEARRRDVPVLLSVGYAACHWCHVMAHESFEDQATAAVVNDRVVAIKVDREERPDIDAVYMSATQAMTGQGGWPMTVFMTPDGEPFLCGTYFPRARFTQLVTAVSEAWQQNKAQIKSESERISAALAENASALAGLGGKAGELSLGEVTDAAVAGLATGFDSQHAGFGGAPKFPPSMALEFLLRYHERTGTEAALAMAESTCDAMARGGMYDQLGGGFARYSVDATWTVPHFEKMLYDNALLAAVYTHLWRRTGSALARRVAEETCDFMVRELGTREGGLAASLDADSDGTEGAFYVWTPDQLREVLGEGDGDFAAVAFGVTAAGTFEHGASVLQRPAEPREHERFDRIRGILLTAREGRNRPGRDDKVVAAWNGMAITALANAGALFGRPDLVAAAENAARLLVSVHYRDGRIVRTSRDGAAGPSAGLLEDYACVAAGLLTLSGVTGRHDWVPVAGALLDTVLAAFPDGNGGFYDTAADGERLIFRPADPTDNATPSGAFAAADALVSYAALTGDERYREAGAAALAVLPPIAAKYPRAGGMGLSVAEALLSGPAEIAIVGPDDDPRTGDLVRAALHAAPPGAVLALGSGSSTDGAAIPLLESRPLVSGGPAAYVCRNFTCQAPVTTPAALRETLARA</sequence>
<accession>A0A6P2BR45</accession>
<dbReference type="SUPFAM" id="SSF52833">
    <property type="entry name" value="Thioredoxin-like"/>
    <property type="match status" value="1"/>
</dbReference>